<gene>
    <name evidence="1" type="ORF">GCM10011588_27110</name>
</gene>
<sequence>MNARAEDAHGHTLTLLTRRTRCVCSANVSTGDFPLLLDPVVYRHKLTISVEPCIYGRNKISGRQIRVLPLGHGHVLTRIPDSRCEFALAQPRRLSPTFDFARKFIGHLRALTIVVGHRYPFDVPLLHDSILVESPHRQVSFNSFATFLAMRFHRCSGTDSPPNRSRGEQQ</sequence>
<dbReference type="EMBL" id="BMMH01000004">
    <property type="protein sequence ID" value="GGL11192.1"/>
    <property type="molecule type" value="Genomic_DNA"/>
</dbReference>
<reference evidence="1" key="2">
    <citation type="submission" date="2020-09" db="EMBL/GenBank/DDBJ databases">
        <authorList>
            <person name="Sun Q."/>
            <person name="Zhou Y."/>
        </authorList>
    </citation>
    <scope>NUCLEOTIDE SEQUENCE</scope>
    <source>
        <strain evidence="1">CGMCC 4.3508</strain>
    </source>
</reference>
<proteinExistence type="predicted"/>
<comment type="caution">
    <text evidence="1">The sequence shown here is derived from an EMBL/GenBank/DDBJ whole genome shotgun (WGS) entry which is preliminary data.</text>
</comment>
<dbReference type="AlphaFoldDB" id="A0A917VT01"/>
<keyword evidence="2" id="KW-1185">Reference proteome</keyword>
<evidence type="ECO:0000313" key="1">
    <source>
        <dbReference type="EMBL" id="GGL11192.1"/>
    </source>
</evidence>
<dbReference type="Proteomes" id="UP000638263">
    <property type="component" value="Unassembled WGS sequence"/>
</dbReference>
<name>A0A917VT01_9NOCA</name>
<evidence type="ECO:0000313" key="2">
    <source>
        <dbReference type="Proteomes" id="UP000638263"/>
    </source>
</evidence>
<protein>
    <submittedName>
        <fullName evidence="1">Uncharacterized protein</fullName>
    </submittedName>
</protein>
<accession>A0A917VT01</accession>
<reference evidence="1" key="1">
    <citation type="journal article" date="2014" name="Int. J. Syst. Evol. Microbiol.">
        <title>Complete genome sequence of Corynebacterium casei LMG S-19264T (=DSM 44701T), isolated from a smear-ripened cheese.</title>
        <authorList>
            <consortium name="US DOE Joint Genome Institute (JGI-PGF)"/>
            <person name="Walter F."/>
            <person name="Albersmeier A."/>
            <person name="Kalinowski J."/>
            <person name="Ruckert C."/>
        </authorList>
    </citation>
    <scope>NUCLEOTIDE SEQUENCE</scope>
    <source>
        <strain evidence="1">CGMCC 4.3508</strain>
    </source>
</reference>
<organism evidence="1 2">
    <name type="scientific">Nocardia jinanensis</name>
    <dbReference type="NCBI Taxonomy" id="382504"/>
    <lineage>
        <taxon>Bacteria</taxon>
        <taxon>Bacillati</taxon>
        <taxon>Actinomycetota</taxon>
        <taxon>Actinomycetes</taxon>
        <taxon>Mycobacteriales</taxon>
        <taxon>Nocardiaceae</taxon>
        <taxon>Nocardia</taxon>
    </lineage>
</organism>